<dbReference type="AlphaFoldDB" id="A0AAV7SK73"/>
<gene>
    <name evidence="1" type="ORF">NDU88_004902</name>
</gene>
<protein>
    <submittedName>
        <fullName evidence="1">Uncharacterized protein</fullName>
    </submittedName>
</protein>
<comment type="caution">
    <text evidence="1">The sequence shown here is derived from an EMBL/GenBank/DDBJ whole genome shotgun (WGS) entry which is preliminary data.</text>
</comment>
<name>A0AAV7SK73_PLEWA</name>
<dbReference type="EMBL" id="JANPWB010000008">
    <property type="protein sequence ID" value="KAJ1164464.1"/>
    <property type="molecule type" value="Genomic_DNA"/>
</dbReference>
<keyword evidence="2" id="KW-1185">Reference proteome</keyword>
<evidence type="ECO:0000313" key="2">
    <source>
        <dbReference type="Proteomes" id="UP001066276"/>
    </source>
</evidence>
<evidence type="ECO:0000313" key="1">
    <source>
        <dbReference type="EMBL" id="KAJ1164464.1"/>
    </source>
</evidence>
<accession>A0AAV7SK73</accession>
<reference evidence="1" key="1">
    <citation type="journal article" date="2022" name="bioRxiv">
        <title>Sequencing and chromosome-scale assembly of the giantPleurodeles waltlgenome.</title>
        <authorList>
            <person name="Brown T."/>
            <person name="Elewa A."/>
            <person name="Iarovenko S."/>
            <person name="Subramanian E."/>
            <person name="Araus A.J."/>
            <person name="Petzold A."/>
            <person name="Susuki M."/>
            <person name="Suzuki K.-i.T."/>
            <person name="Hayashi T."/>
            <person name="Toyoda A."/>
            <person name="Oliveira C."/>
            <person name="Osipova E."/>
            <person name="Leigh N.D."/>
            <person name="Simon A."/>
            <person name="Yun M.H."/>
        </authorList>
    </citation>
    <scope>NUCLEOTIDE SEQUENCE</scope>
    <source>
        <strain evidence="1">20211129_DDA</strain>
        <tissue evidence="1">Liver</tissue>
    </source>
</reference>
<proteinExistence type="predicted"/>
<organism evidence="1 2">
    <name type="scientific">Pleurodeles waltl</name>
    <name type="common">Iberian ribbed newt</name>
    <dbReference type="NCBI Taxonomy" id="8319"/>
    <lineage>
        <taxon>Eukaryota</taxon>
        <taxon>Metazoa</taxon>
        <taxon>Chordata</taxon>
        <taxon>Craniata</taxon>
        <taxon>Vertebrata</taxon>
        <taxon>Euteleostomi</taxon>
        <taxon>Amphibia</taxon>
        <taxon>Batrachia</taxon>
        <taxon>Caudata</taxon>
        <taxon>Salamandroidea</taxon>
        <taxon>Salamandridae</taxon>
        <taxon>Pleurodelinae</taxon>
        <taxon>Pleurodeles</taxon>
    </lineage>
</organism>
<dbReference type="Proteomes" id="UP001066276">
    <property type="component" value="Chromosome 4_2"/>
</dbReference>
<sequence>MHKPTRIHSGISSGYVPTLVRMDQMGHPGSEAIIPDLGIIAMRLYRIESGNILALNASLYMARSCGTSTVVNV</sequence>